<accession>A0A1R4IMI8</accession>
<keyword evidence="2" id="KW-1133">Transmembrane helix</keyword>
<reference evidence="4 5" key="1">
    <citation type="submission" date="2017-02" db="EMBL/GenBank/DDBJ databases">
        <authorList>
            <person name="Peterson S.W."/>
        </authorList>
    </citation>
    <scope>NUCLEOTIDE SEQUENCE [LARGE SCALE GENOMIC DNA]</scope>
    <source>
        <strain evidence="4 5">LSP_Lj1</strain>
    </source>
</reference>
<proteinExistence type="predicted"/>
<keyword evidence="5" id="KW-1185">Reference proteome</keyword>
<dbReference type="STRING" id="1255658.FM114_02695"/>
<sequence length="161" mass="17938">MGDNGNVSLPEPRIGDAERDDAANLLQEHLAAGRITHAEFDERITAALAARTQGDLDVLFLDLPGRRPGHQRATGRYAPTGQPGEMAPVEWEDQPKPEAPRPWWTHWGLLVLLVALSGPTRGRLGVFIPLVAVWVFWLGPVVAQAQHNRRLVKERRREIGR</sequence>
<name>A0A1R4IMI8_9ACTN</name>
<dbReference type="EMBL" id="FUKQ01000010">
    <property type="protein sequence ID" value="SJN21070.1"/>
    <property type="molecule type" value="Genomic_DNA"/>
</dbReference>
<dbReference type="PANTHER" id="PTHR40763:SF4">
    <property type="entry name" value="DUF1707 DOMAIN-CONTAINING PROTEIN"/>
    <property type="match status" value="1"/>
</dbReference>
<evidence type="ECO:0000259" key="3">
    <source>
        <dbReference type="Pfam" id="PF08044"/>
    </source>
</evidence>
<feature type="region of interest" description="Disordered" evidence="1">
    <location>
        <begin position="67"/>
        <end position="97"/>
    </location>
</feature>
<evidence type="ECO:0000256" key="2">
    <source>
        <dbReference type="SAM" id="Phobius"/>
    </source>
</evidence>
<evidence type="ECO:0000313" key="5">
    <source>
        <dbReference type="Proteomes" id="UP000188342"/>
    </source>
</evidence>
<dbReference type="AlphaFoldDB" id="A0A1R4IMI8"/>
<dbReference type="Pfam" id="PF08044">
    <property type="entry name" value="DUF1707"/>
    <property type="match status" value="1"/>
</dbReference>
<dbReference type="InterPro" id="IPR012551">
    <property type="entry name" value="DUF1707_SHOCT-like"/>
</dbReference>
<keyword evidence="2" id="KW-0812">Transmembrane</keyword>
<organism evidence="4 5">
    <name type="scientific">Luteococcus japonicus LSP_Lj1</name>
    <dbReference type="NCBI Taxonomy" id="1255658"/>
    <lineage>
        <taxon>Bacteria</taxon>
        <taxon>Bacillati</taxon>
        <taxon>Actinomycetota</taxon>
        <taxon>Actinomycetes</taxon>
        <taxon>Propionibacteriales</taxon>
        <taxon>Propionibacteriaceae</taxon>
        <taxon>Luteococcus</taxon>
    </lineage>
</organism>
<dbReference type="PANTHER" id="PTHR40763">
    <property type="entry name" value="MEMBRANE PROTEIN-RELATED"/>
    <property type="match status" value="1"/>
</dbReference>
<keyword evidence="2" id="KW-0472">Membrane</keyword>
<dbReference type="Proteomes" id="UP000188342">
    <property type="component" value="Unassembled WGS sequence"/>
</dbReference>
<evidence type="ECO:0000313" key="4">
    <source>
        <dbReference type="EMBL" id="SJN21070.1"/>
    </source>
</evidence>
<evidence type="ECO:0000256" key="1">
    <source>
        <dbReference type="SAM" id="MobiDB-lite"/>
    </source>
</evidence>
<feature type="transmembrane region" description="Helical" evidence="2">
    <location>
        <begin position="126"/>
        <end position="145"/>
    </location>
</feature>
<feature type="domain" description="DUF1707" evidence="3">
    <location>
        <begin position="13"/>
        <end position="64"/>
    </location>
</feature>
<gene>
    <name evidence="4" type="ORF">FM114_02695</name>
</gene>
<protein>
    <recommendedName>
        <fullName evidence="3">DUF1707 domain-containing protein</fullName>
    </recommendedName>
</protein>